<accession>A0A6J4UT80</accession>
<dbReference type="Gene3D" id="1.20.1250.20">
    <property type="entry name" value="MFS general substrate transporter like domains"/>
    <property type="match status" value="1"/>
</dbReference>
<feature type="transmembrane region" description="Helical" evidence="6">
    <location>
        <begin position="267"/>
        <end position="286"/>
    </location>
</feature>
<dbReference type="GO" id="GO:0012505">
    <property type="term" value="C:endomembrane system"/>
    <property type="evidence" value="ECO:0007669"/>
    <property type="project" value="UniProtKB-SubCell"/>
</dbReference>
<organism evidence="7">
    <name type="scientific">uncultured Thermomicrobiales bacterium</name>
    <dbReference type="NCBI Taxonomy" id="1645740"/>
    <lineage>
        <taxon>Bacteria</taxon>
        <taxon>Pseudomonadati</taxon>
        <taxon>Thermomicrobiota</taxon>
        <taxon>Thermomicrobia</taxon>
        <taxon>Thermomicrobiales</taxon>
        <taxon>environmental samples</taxon>
    </lineage>
</organism>
<name>A0A6J4UT80_9BACT</name>
<feature type="transmembrane region" description="Helical" evidence="6">
    <location>
        <begin position="236"/>
        <end position="255"/>
    </location>
</feature>
<keyword evidence="5 6" id="KW-0472">Membrane</keyword>
<dbReference type="InterPro" id="IPR036259">
    <property type="entry name" value="MFS_trans_sf"/>
</dbReference>
<feature type="transmembrane region" description="Helical" evidence="6">
    <location>
        <begin position="67"/>
        <end position="87"/>
    </location>
</feature>
<feature type="non-terminal residue" evidence="7">
    <location>
        <position position="1"/>
    </location>
</feature>
<evidence type="ECO:0000256" key="3">
    <source>
        <dbReference type="ARBA" id="ARBA00022692"/>
    </source>
</evidence>
<sequence>VVTAKSLYARATAASVLLQVLLLPALGAIADYTNLKKRLLALFAGIGVAATCLLFFVTGPLYLLGTVLYIVANVSFGAAIVFYNAFLPEISSEERRDAISSRGFAMGYLGGGLLLLANLALVTLKPGGISTGLAVRLSLLSAGLWWAGFGAFALRRLRAREAARSLPPGRNVLTIGLHELRDSFRELRRLPSTLRFLIAYLLYNDGIQTVIALASVFLVQELYVVRGRPEDEAQSFVIALILMVQFVAFAGAIGFGRLAAAIGAKRAILVSLAIWAGVVIYAYGFLQTNLQAQMMAATIALVLGGSQALSRSLFSRMIPAGREASFFGLYEISERGTSWIGPLIFAIVVEQTNSYRQAILSLIVLFIAGFVILALTDTTRAMREARAADGTIHLGTPAPR</sequence>
<feature type="transmembrane region" description="Helical" evidence="6">
    <location>
        <begin position="194"/>
        <end position="216"/>
    </location>
</feature>
<feature type="transmembrane region" description="Helical" evidence="6">
    <location>
        <begin position="355"/>
        <end position="376"/>
    </location>
</feature>
<dbReference type="Pfam" id="PF11700">
    <property type="entry name" value="ATG22"/>
    <property type="match status" value="1"/>
</dbReference>
<dbReference type="InterPro" id="IPR024671">
    <property type="entry name" value="Atg22-like"/>
</dbReference>
<feature type="transmembrane region" description="Helical" evidence="6">
    <location>
        <begin position="39"/>
        <end position="61"/>
    </location>
</feature>
<dbReference type="PANTHER" id="PTHR23519">
    <property type="entry name" value="AUTOPHAGY-RELATED PROTEIN 22"/>
    <property type="match status" value="1"/>
</dbReference>
<keyword evidence="2" id="KW-0813">Transport</keyword>
<proteinExistence type="predicted"/>
<feature type="transmembrane region" description="Helical" evidence="6">
    <location>
        <begin position="12"/>
        <end position="32"/>
    </location>
</feature>
<dbReference type="SUPFAM" id="SSF103473">
    <property type="entry name" value="MFS general substrate transporter"/>
    <property type="match status" value="1"/>
</dbReference>
<dbReference type="InterPro" id="IPR050495">
    <property type="entry name" value="ATG22/LtaA_families"/>
</dbReference>
<keyword evidence="3 6" id="KW-0812">Transmembrane</keyword>
<feature type="transmembrane region" description="Helical" evidence="6">
    <location>
        <begin position="99"/>
        <end position="121"/>
    </location>
</feature>
<gene>
    <name evidence="7" type="ORF">AVDCRST_MAG88-1220</name>
</gene>
<reference evidence="7" key="1">
    <citation type="submission" date="2020-02" db="EMBL/GenBank/DDBJ databases">
        <authorList>
            <person name="Meier V. D."/>
        </authorList>
    </citation>
    <scope>NUCLEOTIDE SEQUENCE</scope>
    <source>
        <strain evidence="7">AVDCRST_MAG88</strain>
    </source>
</reference>
<keyword evidence="4 6" id="KW-1133">Transmembrane helix</keyword>
<dbReference type="AlphaFoldDB" id="A0A6J4UT80"/>
<feature type="transmembrane region" description="Helical" evidence="6">
    <location>
        <begin position="326"/>
        <end position="349"/>
    </location>
</feature>
<feature type="transmembrane region" description="Helical" evidence="6">
    <location>
        <begin position="133"/>
        <end position="154"/>
    </location>
</feature>
<dbReference type="EMBL" id="CADCWM010000417">
    <property type="protein sequence ID" value="CAA9557444.1"/>
    <property type="molecule type" value="Genomic_DNA"/>
</dbReference>
<evidence type="ECO:0000256" key="2">
    <source>
        <dbReference type="ARBA" id="ARBA00022448"/>
    </source>
</evidence>
<dbReference type="PANTHER" id="PTHR23519:SF1">
    <property type="entry name" value="AUTOPHAGY-RELATED PROTEIN 22"/>
    <property type="match status" value="1"/>
</dbReference>
<evidence type="ECO:0000256" key="6">
    <source>
        <dbReference type="SAM" id="Phobius"/>
    </source>
</evidence>
<evidence type="ECO:0000256" key="1">
    <source>
        <dbReference type="ARBA" id="ARBA00004127"/>
    </source>
</evidence>
<evidence type="ECO:0000256" key="5">
    <source>
        <dbReference type="ARBA" id="ARBA00023136"/>
    </source>
</evidence>
<evidence type="ECO:0000313" key="7">
    <source>
        <dbReference type="EMBL" id="CAA9557444.1"/>
    </source>
</evidence>
<evidence type="ECO:0000256" key="4">
    <source>
        <dbReference type="ARBA" id="ARBA00022989"/>
    </source>
</evidence>
<protein>
    <submittedName>
        <fullName evidence="7">Uncharacterized MFS-type transporter</fullName>
    </submittedName>
</protein>
<comment type="subcellular location">
    <subcellularLocation>
        <location evidence="1">Endomembrane system</location>
        <topology evidence="1">Multi-pass membrane protein</topology>
    </subcellularLocation>
</comment>
<feature type="transmembrane region" description="Helical" evidence="6">
    <location>
        <begin position="292"/>
        <end position="314"/>
    </location>
</feature>